<name>A0ABX0V6S5_9HYPH</name>
<evidence type="ECO:0000313" key="2">
    <source>
        <dbReference type="Proteomes" id="UP000707352"/>
    </source>
</evidence>
<accession>A0ABX0V6S5</accession>
<dbReference type="Pfam" id="PF11363">
    <property type="entry name" value="DUF3164"/>
    <property type="match status" value="1"/>
</dbReference>
<organism evidence="1 2">
    <name type="scientific">Microvirga terricola</name>
    <dbReference type="NCBI Taxonomy" id="2719797"/>
    <lineage>
        <taxon>Bacteria</taxon>
        <taxon>Pseudomonadati</taxon>
        <taxon>Pseudomonadota</taxon>
        <taxon>Alphaproteobacteria</taxon>
        <taxon>Hyphomicrobiales</taxon>
        <taxon>Methylobacteriaceae</taxon>
        <taxon>Microvirga</taxon>
    </lineage>
</organism>
<gene>
    <name evidence="1" type="ORF">HB375_02140</name>
</gene>
<proteinExistence type="predicted"/>
<evidence type="ECO:0000313" key="1">
    <source>
        <dbReference type="EMBL" id="NIX75412.1"/>
    </source>
</evidence>
<dbReference type="EMBL" id="JAATJS010000001">
    <property type="protein sequence ID" value="NIX75412.1"/>
    <property type="molecule type" value="Genomic_DNA"/>
</dbReference>
<protein>
    <submittedName>
        <fullName evidence="1">DUF3164 family protein</fullName>
    </submittedName>
</protein>
<reference evidence="1 2" key="1">
    <citation type="submission" date="2020-03" db="EMBL/GenBank/DDBJ databases">
        <title>The genome sequence of Microvirga sp. c23x22.</title>
        <authorList>
            <person name="Zhang X."/>
        </authorList>
    </citation>
    <scope>NUCLEOTIDE SEQUENCE [LARGE SCALE GENOMIC DNA]</scope>
    <source>
        <strain evidence="2">c23x22</strain>
    </source>
</reference>
<sequence>MTMQQPETMSTTEPPVVTSSGVEVVGSDRYYRDAKGCLIPENLVPAKDRLVDDVVRKIVGYADDISAQVARFKGHTFDDVNTTLDLIADKYGAKLGGSKGNVTLMSIDGTLKVQVAVADQLTFGPELQAAKSLIDECIASWSEGSRDEIRALVNHAFQVDREGKINRTAIFQLRRVQIEDERWQQAMTAIGDAIRVVGSKEYVRFYKRSSATDGWKAVTVDLASA</sequence>
<dbReference type="InterPro" id="IPR021505">
    <property type="entry name" value="Phage_B3_Orf6"/>
</dbReference>
<comment type="caution">
    <text evidence="1">The sequence shown here is derived from an EMBL/GenBank/DDBJ whole genome shotgun (WGS) entry which is preliminary data.</text>
</comment>
<dbReference type="Proteomes" id="UP000707352">
    <property type="component" value="Unassembled WGS sequence"/>
</dbReference>
<keyword evidence="2" id="KW-1185">Reference proteome</keyword>